<dbReference type="OrthoDB" id="10544378at2759"/>
<reference evidence="1 2" key="1">
    <citation type="journal article" date="2014" name="Genome Biol. Evol.">
        <title>The genome of the myxosporean Thelohanellus kitauei shows adaptations to nutrient acquisition within its fish host.</title>
        <authorList>
            <person name="Yang Y."/>
            <person name="Xiong J."/>
            <person name="Zhou Z."/>
            <person name="Huo F."/>
            <person name="Miao W."/>
            <person name="Ran C."/>
            <person name="Liu Y."/>
            <person name="Zhang J."/>
            <person name="Feng J."/>
            <person name="Wang M."/>
            <person name="Wang M."/>
            <person name="Wang L."/>
            <person name="Yao B."/>
        </authorList>
    </citation>
    <scope>NUCLEOTIDE SEQUENCE [LARGE SCALE GENOMIC DNA]</scope>
    <source>
        <strain evidence="1">Wuqing</strain>
    </source>
</reference>
<comment type="caution">
    <text evidence="1">The sequence shown here is derived from an EMBL/GenBank/DDBJ whole genome shotgun (WGS) entry which is preliminary data.</text>
</comment>
<evidence type="ECO:0000313" key="2">
    <source>
        <dbReference type="Proteomes" id="UP000031668"/>
    </source>
</evidence>
<dbReference type="Proteomes" id="UP000031668">
    <property type="component" value="Unassembled WGS sequence"/>
</dbReference>
<dbReference type="AlphaFoldDB" id="A0A0C2NI77"/>
<evidence type="ECO:0000313" key="1">
    <source>
        <dbReference type="EMBL" id="KII73712.1"/>
    </source>
</evidence>
<gene>
    <name evidence="1" type="ORF">RF11_11010</name>
</gene>
<proteinExistence type="predicted"/>
<organism evidence="1 2">
    <name type="scientific">Thelohanellus kitauei</name>
    <name type="common">Myxosporean</name>
    <dbReference type="NCBI Taxonomy" id="669202"/>
    <lineage>
        <taxon>Eukaryota</taxon>
        <taxon>Metazoa</taxon>
        <taxon>Cnidaria</taxon>
        <taxon>Myxozoa</taxon>
        <taxon>Myxosporea</taxon>
        <taxon>Bivalvulida</taxon>
        <taxon>Platysporina</taxon>
        <taxon>Myxobolidae</taxon>
        <taxon>Thelohanellus</taxon>
    </lineage>
</organism>
<accession>A0A0C2NI77</accession>
<keyword evidence="2" id="KW-1185">Reference proteome</keyword>
<dbReference type="EMBL" id="JWZT01000699">
    <property type="protein sequence ID" value="KII73712.1"/>
    <property type="molecule type" value="Genomic_DNA"/>
</dbReference>
<protein>
    <submittedName>
        <fullName evidence="1">Uncharacterized protein</fullName>
    </submittedName>
</protein>
<name>A0A0C2NI77_THEKT</name>
<sequence length="153" mass="18094">MKSDEHKAPSEPSPHVEIGKEVVALQTLYHELIKDEYNALHRLNQEKCELIQNNAQLAHKCAELEFERFQENMNSYLKDPNSLGSTIRYKDHRYMLWDEKTLGNISTDLKRKSELIDASFNNMLSDMKQVINNDLKNIKAYHERYYKMVNFDN</sequence>